<dbReference type="GO" id="GO:0003677">
    <property type="term" value="F:DNA binding"/>
    <property type="evidence" value="ECO:0007669"/>
    <property type="project" value="UniProtKB-KW"/>
</dbReference>
<dbReference type="InterPro" id="IPR000847">
    <property type="entry name" value="LysR_HTH_N"/>
</dbReference>
<name>A0A8B4QAW4_9BACL</name>
<comment type="caution">
    <text evidence="6">The sequence shown here is derived from an EMBL/GenBank/DDBJ whole genome shotgun (WGS) entry which is preliminary data.</text>
</comment>
<evidence type="ECO:0000259" key="5">
    <source>
        <dbReference type="PROSITE" id="PS50931"/>
    </source>
</evidence>
<dbReference type="InterPro" id="IPR036390">
    <property type="entry name" value="WH_DNA-bd_sf"/>
</dbReference>
<evidence type="ECO:0000313" key="9">
    <source>
        <dbReference type="Proteomes" id="UP000294641"/>
    </source>
</evidence>
<protein>
    <submittedName>
        <fullName evidence="6">Cyn operon transcriptional activator</fullName>
    </submittedName>
    <submittedName>
        <fullName evidence="7">DNA-binding transcriptional LysR family regulator</fullName>
    </submittedName>
</protein>
<keyword evidence="9" id="KW-1185">Reference proteome</keyword>
<evidence type="ECO:0000313" key="6">
    <source>
        <dbReference type="EMBL" id="STX09808.1"/>
    </source>
</evidence>
<proteinExistence type="inferred from homology"/>
<dbReference type="RefSeq" id="WP_109349071.1">
    <property type="nucleotide sequence ID" value="NZ_BJUE01000008.1"/>
</dbReference>
<evidence type="ECO:0000256" key="3">
    <source>
        <dbReference type="ARBA" id="ARBA00023125"/>
    </source>
</evidence>
<dbReference type="Pfam" id="PF00126">
    <property type="entry name" value="HTH_1"/>
    <property type="match status" value="1"/>
</dbReference>
<dbReference type="Proteomes" id="UP000254330">
    <property type="component" value="Unassembled WGS sequence"/>
</dbReference>
<evidence type="ECO:0000256" key="1">
    <source>
        <dbReference type="ARBA" id="ARBA00009437"/>
    </source>
</evidence>
<comment type="similarity">
    <text evidence="1">Belongs to the LysR transcriptional regulatory family.</text>
</comment>
<dbReference type="SUPFAM" id="SSF46785">
    <property type="entry name" value="Winged helix' DNA-binding domain"/>
    <property type="match status" value="1"/>
</dbReference>
<evidence type="ECO:0000313" key="8">
    <source>
        <dbReference type="Proteomes" id="UP000254330"/>
    </source>
</evidence>
<accession>A0A8B4QAW4</accession>
<evidence type="ECO:0000313" key="7">
    <source>
        <dbReference type="EMBL" id="TDR40976.1"/>
    </source>
</evidence>
<feature type="domain" description="HTH lysR-type" evidence="5">
    <location>
        <begin position="1"/>
        <end position="58"/>
    </location>
</feature>
<dbReference type="PROSITE" id="PS50931">
    <property type="entry name" value="HTH_LYSR"/>
    <property type="match status" value="1"/>
</dbReference>
<dbReference type="EMBL" id="UGNP01000001">
    <property type="protein sequence ID" value="STX09808.1"/>
    <property type="molecule type" value="Genomic_DNA"/>
</dbReference>
<dbReference type="Gene3D" id="3.40.190.290">
    <property type="match status" value="1"/>
</dbReference>
<gene>
    <name evidence="6" type="primary">cynR_2</name>
    <name evidence="7" type="ORF">DFR61_10796</name>
    <name evidence="6" type="ORF">NCTC10597_01510</name>
</gene>
<dbReference type="Pfam" id="PF03466">
    <property type="entry name" value="LysR_substrate"/>
    <property type="match status" value="1"/>
</dbReference>
<keyword evidence="4" id="KW-0804">Transcription</keyword>
<dbReference type="PANTHER" id="PTHR30419">
    <property type="entry name" value="HTH-TYPE TRANSCRIPTIONAL REGULATOR YBHD"/>
    <property type="match status" value="1"/>
</dbReference>
<dbReference type="InterPro" id="IPR036388">
    <property type="entry name" value="WH-like_DNA-bd_sf"/>
</dbReference>
<dbReference type="PRINTS" id="PR00039">
    <property type="entry name" value="HTHLYSR"/>
</dbReference>
<dbReference type="SUPFAM" id="SSF53850">
    <property type="entry name" value="Periplasmic binding protein-like II"/>
    <property type="match status" value="1"/>
</dbReference>
<evidence type="ECO:0000256" key="2">
    <source>
        <dbReference type="ARBA" id="ARBA00023015"/>
    </source>
</evidence>
<dbReference type="Proteomes" id="UP000294641">
    <property type="component" value="Unassembled WGS sequence"/>
</dbReference>
<reference evidence="6 8" key="1">
    <citation type="submission" date="2018-06" db="EMBL/GenBank/DDBJ databases">
        <authorList>
            <consortium name="Pathogen Informatics"/>
            <person name="Doyle S."/>
        </authorList>
    </citation>
    <scope>NUCLEOTIDE SEQUENCE [LARGE SCALE GENOMIC DNA]</scope>
    <source>
        <strain evidence="6 8">NCTC10597</strain>
    </source>
</reference>
<keyword evidence="3 7" id="KW-0238">DNA-binding</keyword>
<dbReference type="GO" id="GO:0003700">
    <property type="term" value="F:DNA-binding transcription factor activity"/>
    <property type="evidence" value="ECO:0007669"/>
    <property type="project" value="InterPro"/>
</dbReference>
<dbReference type="FunFam" id="1.10.10.10:FF:000001">
    <property type="entry name" value="LysR family transcriptional regulator"/>
    <property type="match status" value="1"/>
</dbReference>
<dbReference type="InterPro" id="IPR005119">
    <property type="entry name" value="LysR_subst-bd"/>
</dbReference>
<dbReference type="InterPro" id="IPR050950">
    <property type="entry name" value="HTH-type_LysR_regulators"/>
</dbReference>
<evidence type="ECO:0000256" key="4">
    <source>
        <dbReference type="ARBA" id="ARBA00023163"/>
    </source>
</evidence>
<keyword evidence="2" id="KW-0805">Transcription regulation</keyword>
<dbReference type="PANTHER" id="PTHR30419:SF8">
    <property type="entry name" value="NITROGEN ASSIMILATION TRANSCRIPTIONAL ACTIVATOR-RELATED"/>
    <property type="match status" value="1"/>
</dbReference>
<sequence>MDVRQLIYFTEVARQQSFTKAAKALHVTQPTLSKVVKLLETELNTTLIDRSQRKSVLTDAGQVVYDRALKIIQMVDEVHLVLEDLEDLKKGKIKLGMPPLIGILFFPILMKEFQKLYPEITITLDEVGANLVKQKVYEGDLDGGFVMLPAHEEDYDLIPFTTEQVHLIVHKDHELAARENISMIDLKEEKMLLFSDDFTIHDRIIEECEKAGFNPDIAFISSQWDFISQMVEHNLGVALFPQSIAAKANQEKIKTIPVYPVIPWEISFIVKKERYVSHATKKFIEFLNAYDSKME</sequence>
<dbReference type="Gene3D" id="1.10.10.10">
    <property type="entry name" value="Winged helix-like DNA-binding domain superfamily/Winged helix DNA-binding domain"/>
    <property type="match status" value="1"/>
</dbReference>
<organism evidence="6 8">
    <name type="scientific">Kurthia zopfii</name>
    <dbReference type="NCBI Taxonomy" id="1650"/>
    <lineage>
        <taxon>Bacteria</taxon>
        <taxon>Bacillati</taxon>
        <taxon>Bacillota</taxon>
        <taxon>Bacilli</taxon>
        <taxon>Bacillales</taxon>
        <taxon>Caryophanaceae</taxon>
        <taxon>Kurthia</taxon>
    </lineage>
</organism>
<dbReference type="CDD" id="cd08438">
    <property type="entry name" value="PBP2_CidR"/>
    <property type="match status" value="1"/>
</dbReference>
<dbReference type="GO" id="GO:0005829">
    <property type="term" value="C:cytosol"/>
    <property type="evidence" value="ECO:0007669"/>
    <property type="project" value="TreeGrafter"/>
</dbReference>
<reference evidence="7 9" key="2">
    <citation type="submission" date="2019-03" db="EMBL/GenBank/DDBJ databases">
        <title>Genomic Encyclopedia of Type Strains, Phase IV (KMG-IV): sequencing the most valuable type-strain genomes for metagenomic binning, comparative biology and taxonomic classification.</title>
        <authorList>
            <person name="Goeker M."/>
        </authorList>
    </citation>
    <scope>NUCLEOTIDE SEQUENCE [LARGE SCALE GENOMIC DNA]</scope>
    <source>
        <strain evidence="7 9">DSM 20580</strain>
    </source>
</reference>
<dbReference type="AlphaFoldDB" id="A0A8B4QAW4"/>
<dbReference type="OrthoDB" id="9803735at2"/>
<dbReference type="EMBL" id="SNZG01000007">
    <property type="protein sequence ID" value="TDR40976.1"/>
    <property type="molecule type" value="Genomic_DNA"/>
</dbReference>